<dbReference type="EMBL" id="FO203512">
    <property type="protein sequence ID" value="CCK76232.1"/>
    <property type="molecule type" value="Genomic_DNA"/>
</dbReference>
<feature type="short sequence motif" description="'KMSKS' region" evidence="9">
    <location>
        <begin position="267"/>
        <end position="271"/>
    </location>
</feature>
<dbReference type="InterPro" id="IPR014729">
    <property type="entry name" value="Rossmann-like_a/b/a_fold"/>
</dbReference>
<dbReference type="InterPro" id="IPR011035">
    <property type="entry name" value="Ribosomal_bL25/Gln-tRNA_synth"/>
</dbReference>
<dbReference type="STRING" id="698738.OLEAN_C20560"/>
<dbReference type="Pfam" id="PF03950">
    <property type="entry name" value="tRNA-synt_1c_C"/>
    <property type="match status" value="1"/>
</dbReference>
<dbReference type="InterPro" id="IPR000924">
    <property type="entry name" value="Glu/Gln-tRNA-synth"/>
</dbReference>
<evidence type="ECO:0000256" key="4">
    <source>
        <dbReference type="ARBA" id="ARBA00022741"/>
    </source>
</evidence>
<evidence type="ECO:0000256" key="5">
    <source>
        <dbReference type="ARBA" id="ARBA00022840"/>
    </source>
</evidence>
<keyword evidence="2 9" id="KW-0963">Cytoplasm</keyword>
<feature type="binding site" evidence="9">
    <location>
        <position position="211"/>
    </location>
    <ligand>
        <name>L-glutamine</name>
        <dbReference type="ChEBI" id="CHEBI:58359"/>
    </ligand>
</feature>
<keyword evidence="5 9" id="KW-0067">ATP-binding</keyword>
<dbReference type="Gene3D" id="3.40.50.620">
    <property type="entry name" value="HUPs"/>
    <property type="match status" value="1"/>
</dbReference>
<dbReference type="HOGENOM" id="CLU_001882_2_3_6"/>
<dbReference type="NCBIfam" id="NF011291">
    <property type="entry name" value="PRK14703.1"/>
    <property type="match status" value="1"/>
</dbReference>
<feature type="domain" description="tRNA synthetases class I (E and Q) anti-codon binding" evidence="14">
    <location>
        <begin position="471"/>
        <end position="544"/>
    </location>
</feature>
<feature type="domain" description="Glutamyl/glutaminyl-tRNA synthetase class Ib catalytic" evidence="12">
    <location>
        <begin position="26"/>
        <end position="324"/>
    </location>
</feature>
<comment type="similarity">
    <text evidence="1 9 10">Belongs to the class-I aminoacyl-tRNA synthetase family.</text>
</comment>
<dbReference type="SUPFAM" id="SSF50715">
    <property type="entry name" value="Ribosomal protein L25-like"/>
    <property type="match status" value="1"/>
</dbReference>
<evidence type="ECO:0000313" key="16">
    <source>
        <dbReference type="Proteomes" id="UP000032749"/>
    </source>
</evidence>
<evidence type="ECO:0000256" key="8">
    <source>
        <dbReference type="ARBA" id="ARBA00048270"/>
    </source>
</evidence>
<evidence type="ECO:0000259" key="14">
    <source>
        <dbReference type="Pfam" id="PF20974"/>
    </source>
</evidence>
<dbReference type="GO" id="GO:0006424">
    <property type="term" value="P:glutamyl-tRNA aminoacylation"/>
    <property type="evidence" value="ECO:0007669"/>
    <property type="project" value="UniProtKB-UniRule"/>
</dbReference>
<dbReference type="InterPro" id="IPR020056">
    <property type="entry name" value="Rbsml_bL25/Gln-tRNA_synth_N"/>
</dbReference>
<evidence type="ECO:0000256" key="1">
    <source>
        <dbReference type="ARBA" id="ARBA00005594"/>
    </source>
</evidence>
<keyword evidence="3 9" id="KW-0436">Ligase</keyword>
<dbReference type="PANTHER" id="PTHR43097">
    <property type="entry name" value="GLUTAMINE-TRNA LIGASE"/>
    <property type="match status" value="1"/>
</dbReference>
<evidence type="ECO:0000256" key="9">
    <source>
        <dbReference type="HAMAP-Rule" id="MF_00126"/>
    </source>
</evidence>
<evidence type="ECO:0000256" key="3">
    <source>
        <dbReference type="ARBA" id="ARBA00022598"/>
    </source>
</evidence>
<dbReference type="HAMAP" id="MF_00126">
    <property type="entry name" value="Gln_tRNA_synth"/>
    <property type="match status" value="1"/>
</dbReference>
<dbReference type="Pfam" id="PF20974">
    <property type="entry name" value="tRNA-synt_1c_C2"/>
    <property type="match status" value="1"/>
</dbReference>
<evidence type="ECO:0000313" key="15">
    <source>
        <dbReference type="EMBL" id="CCK76232.1"/>
    </source>
</evidence>
<dbReference type="InterPro" id="IPR049437">
    <property type="entry name" value="tRNA-synt_1c_C2"/>
</dbReference>
<proteinExistence type="inferred from homology"/>
<sequence length="570" mass="64663">MSDINNVNNFVAKIVEEDLASGKIDKVITRFPPEPNGYLHVGHAKSICLNFGLADKFNGECNLRFDDTNPEKESQEYIDAIKEDVTWLGFKWSGDVRFSSDYFDTLHDYAIALIKSGNAYVCSLKPEEADEYKGDFNRPGKNSPYRDRTVEENLDLFGRMKAGEFKDGEHALRAKIDMASGNMNLRDPIMYRIRHVEHHQTGNKWCIYPIYDFTHGQSDALEGVTHSVCTLEFEDHRPLYDWYINHLPVPAKPKQYEFGRLSLNYTVTSKRKLKKLVDENVVAGWDDPRMPTISGMRRRGFTPASIRNFCEMIGVSRSDGVVDVAMLEHALRSDLNTHAPRAMAVINPLKVVITNMADDHYEEITVESMPDIGSDTDSEGGEEKEAPASLLRQVPFTKEIFIDQEDFKEEYSKKFKKKFCPGKRIRLRNGYVIEATDFIKNDAGDIVQVNAIQVTTVLGEDPVDEVKPKGVVHWVSASHGIEAELRIYGRLLNHESPDRGGEDFMTHVNPDSLSVISAIVEPSLAQAAPETVFQFEREGYYVADRHDHTTDKPVFNLTIGLREDKSLTQQ</sequence>
<protein>
    <recommendedName>
        <fullName evidence="9">Glutamine--tRNA ligase</fullName>
        <ecNumber evidence="9">6.1.1.18</ecNumber>
    </recommendedName>
    <alternativeName>
        <fullName evidence="9">Glutaminyl-tRNA synthetase</fullName>
        <shortName evidence="9">GlnRS</shortName>
    </alternativeName>
</protein>
<comment type="subcellular location">
    <subcellularLocation>
        <location evidence="9">Cytoplasm</location>
    </subcellularLocation>
</comment>
<dbReference type="PANTHER" id="PTHR43097:SF5">
    <property type="entry name" value="GLUTAMATE--TRNA LIGASE"/>
    <property type="match status" value="1"/>
</dbReference>
<comment type="caution">
    <text evidence="9">Lacks conserved residue(s) required for the propagation of feature annotation.</text>
</comment>
<keyword evidence="6 9" id="KW-0648">Protein biosynthesis</keyword>
<gene>
    <name evidence="9 15" type="primary">glnS</name>
    <name evidence="15" type="ORF">OLEAN_C20560</name>
</gene>
<evidence type="ECO:0000256" key="10">
    <source>
        <dbReference type="RuleBase" id="RU363037"/>
    </source>
</evidence>
<dbReference type="AlphaFoldDB" id="R4YMV4"/>
<feature type="binding site" evidence="9">
    <location>
        <begin position="34"/>
        <end position="36"/>
    </location>
    <ligand>
        <name>ATP</name>
        <dbReference type="ChEBI" id="CHEBI:30616"/>
    </ligand>
</feature>
<organism evidence="15 16">
    <name type="scientific">Oleispira antarctica RB-8</name>
    <dbReference type="NCBI Taxonomy" id="698738"/>
    <lineage>
        <taxon>Bacteria</taxon>
        <taxon>Pseudomonadati</taxon>
        <taxon>Pseudomonadota</taxon>
        <taxon>Gammaproteobacteria</taxon>
        <taxon>Oceanospirillales</taxon>
        <taxon>Oceanospirillaceae</taxon>
        <taxon>Oleispira</taxon>
    </lineage>
</organism>
<name>R4YMV4_OLEAN</name>
<dbReference type="Pfam" id="PF00749">
    <property type="entry name" value="tRNA-synt_1c"/>
    <property type="match status" value="1"/>
</dbReference>
<dbReference type="InterPro" id="IPR020058">
    <property type="entry name" value="Glu/Gln-tRNA-synth_Ib_cat-dom"/>
</dbReference>
<dbReference type="InterPro" id="IPR004514">
    <property type="entry name" value="Gln-tRNA-synth"/>
</dbReference>
<dbReference type="SUPFAM" id="SSF52374">
    <property type="entry name" value="Nucleotidylyl transferase"/>
    <property type="match status" value="1"/>
</dbReference>
<feature type="binding site" evidence="9">
    <location>
        <begin position="260"/>
        <end position="261"/>
    </location>
    <ligand>
        <name>ATP</name>
        <dbReference type="ChEBI" id="CHEBI:30616"/>
    </ligand>
</feature>
<dbReference type="GO" id="GO:0005829">
    <property type="term" value="C:cytosol"/>
    <property type="evidence" value="ECO:0007669"/>
    <property type="project" value="TreeGrafter"/>
</dbReference>
<evidence type="ECO:0000259" key="13">
    <source>
        <dbReference type="Pfam" id="PF03950"/>
    </source>
</evidence>
<dbReference type="InterPro" id="IPR020059">
    <property type="entry name" value="Glu/Gln-tRNA-synth_Ib_codon-bd"/>
</dbReference>
<evidence type="ECO:0000256" key="7">
    <source>
        <dbReference type="ARBA" id="ARBA00023146"/>
    </source>
</evidence>
<comment type="catalytic activity">
    <reaction evidence="8 9">
        <text>tRNA(Gln) + L-glutamine + ATP = L-glutaminyl-tRNA(Gln) + AMP + diphosphate</text>
        <dbReference type="Rhea" id="RHEA:20121"/>
        <dbReference type="Rhea" id="RHEA-COMP:9662"/>
        <dbReference type="Rhea" id="RHEA-COMP:9681"/>
        <dbReference type="ChEBI" id="CHEBI:30616"/>
        <dbReference type="ChEBI" id="CHEBI:33019"/>
        <dbReference type="ChEBI" id="CHEBI:58359"/>
        <dbReference type="ChEBI" id="CHEBI:78442"/>
        <dbReference type="ChEBI" id="CHEBI:78521"/>
        <dbReference type="ChEBI" id="CHEBI:456215"/>
        <dbReference type="EC" id="6.1.1.18"/>
    </reaction>
</comment>
<evidence type="ECO:0000256" key="6">
    <source>
        <dbReference type="ARBA" id="ARBA00022917"/>
    </source>
</evidence>
<dbReference type="GO" id="GO:0006425">
    <property type="term" value="P:glutaminyl-tRNA aminoacylation"/>
    <property type="evidence" value="ECO:0007669"/>
    <property type="project" value="UniProtKB-UniRule"/>
</dbReference>
<dbReference type="GO" id="GO:0004819">
    <property type="term" value="F:glutamine-tRNA ligase activity"/>
    <property type="evidence" value="ECO:0007669"/>
    <property type="project" value="UniProtKB-UniRule"/>
</dbReference>
<dbReference type="PATRIC" id="fig|698738.3.peg.2126"/>
<dbReference type="KEGG" id="oai:OLEAN_C20560"/>
<dbReference type="PROSITE" id="PS00178">
    <property type="entry name" value="AA_TRNA_LIGASE_I"/>
    <property type="match status" value="1"/>
</dbReference>
<feature type="domain" description="Glutamyl/glutaminyl-tRNA synthetase class Ib anti-codon binding" evidence="13">
    <location>
        <begin position="339"/>
        <end position="450"/>
    </location>
</feature>
<feature type="binding site" evidence="9">
    <location>
        <position position="230"/>
    </location>
    <ligand>
        <name>ATP</name>
        <dbReference type="ChEBI" id="CHEBI:30616"/>
    </ligand>
</feature>
<evidence type="ECO:0000259" key="12">
    <source>
        <dbReference type="Pfam" id="PF00749"/>
    </source>
</evidence>
<dbReference type="InterPro" id="IPR050132">
    <property type="entry name" value="Gln/Glu-tRNA_Ligase"/>
</dbReference>
<dbReference type="PRINTS" id="PR00987">
    <property type="entry name" value="TRNASYNTHGLU"/>
</dbReference>
<feature type="region of interest" description="Disordered" evidence="11">
    <location>
        <begin position="367"/>
        <end position="388"/>
    </location>
</feature>
<evidence type="ECO:0000256" key="11">
    <source>
        <dbReference type="SAM" id="MobiDB-lite"/>
    </source>
</evidence>
<feature type="binding site" evidence="9">
    <location>
        <position position="66"/>
    </location>
    <ligand>
        <name>L-glutamine</name>
        <dbReference type="ChEBI" id="CHEBI:58359"/>
    </ligand>
</feature>
<dbReference type="NCBIfam" id="TIGR00440">
    <property type="entry name" value="glnS"/>
    <property type="match status" value="1"/>
</dbReference>
<keyword evidence="16" id="KW-1185">Reference proteome</keyword>
<evidence type="ECO:0000256" key="2">
    <source>
        <dbReference type="ARBA" id="ARBA00022490"/>
    </source>
</evidence>
<dbReference type="Proteomes" id="UP000032749">
    <property type="component" value="Chromosome"/>
</dbReference>
<dbReference type="InterPro" id="IPR022861">
    <property type="entry name" value="Gln_tRNA_ligase_bac"/>
</dbReference>
<dbReference type="FunFam" id="3.40.50.620:FF:000037">
    <property type="entry name" value="Glutamine--tRNA ligase cytoplasmic"/>
    <property type="match status" value="1"/>
</dbReference>
<keyword evidence="4 9" id="KW-0547">Nucleotide-binding</keyword>
<keyword evidence="7 9" id="KW-0030">Aminoacyl-tRNA synthetase</keyword>
<accession>R4YMV4</accession>
<dbReference type="OrthoDB" id="9801560at2"/>
<dbReference type="Gene3D" id="2.40.240.10">
    <property type="entry name" value="Ribosomal Protein L25, Chain P"/>
    <property type="match status" value="2"/>
</dbReference>
<dbReference type="CDD" id="cd00807">
    <property type="entry name" value="GlnRS_core"/>
    <property type="match status" value="1"/>
</dbReference>
<dbReference type="EC" id="6.1.1.18" evidence="9"/>
<reference evidence="15 16" key="1">
    <citation type="journal article" date="2013" name="Nat. Commun.">
        <title>Genome sequence and functional genomic analysis of the oil-degrading bacterium Oleispira antarctica.</title>
        <authorList>
            <person name="Kube M."/>
            <person name="Chernikova T.N."/>
            <person name="Al-Ramahi Y."/>
            <person name="Beloqui A."/>
            <person name="Lopez-Cortez N."/>
            <person name="Guazzaroni M.E."/>
            <person name="Heipieper H.J."/>
            <person name="Klages S."/>
            <person name="Kotsyurbenko O.R."/>
            <person name="Langer I."/>
            <person name="Nechitaylo T.Y."/>
            <person name="Lunsdorf H."/>
            <person name="Fernandez M."/>
            <person name="Juarez S."/>
            <person name="Ciordia S."/>
            <person name="Singer A."/>
            <person name="Kagan O."/>
            <person name="Egorova O."/>
            <person name="Petit P.A."/>
            <person name="Stogios P."/>
            <person name="Kim Y."/>
            <person name="Tchigvintsev A."/>
            <person name="Flick R."/>
            <person name="Denaro R."/>
            <person name="Genovese M."/>
            <person name="Albar J.P."/>
            <person name="Reva O.N."/>
            <person name="Martinez-Gomariz M."/>
            <person name="Tran H."/>
            <person name="Ferrer M."/>
            <person name="Savchenko A."/>
            <person name="Yakunin A.F."/>
            <person name="Yakimov M.M."/>
            <person name="Golyshina O.V."/>
            <person name="Reinhardt R."/>
            <person name="Golyshin P.N."/>
        </authorList>
    </citation>
    <scope>NUCLEOTIDE SEQUENCE [LARGE SCALE GENOMIC DNA]</scope>
</reference>
<dbReference type="InterPro" id="IPR001412">
    <property type="entry name" value="aa-tRNA-synth_I_CS"/>
</dbReference>
<comment type="subunit">
    <text evidence="9">Monomer.</text>
</comment>
<dbReference type="GO" id="GO:0005524">
    <property type="term" value="F:ATP binding"/>
    <property type="evidence" value="ECO:0007669"/>
    <property type="project" value="UniProtKB-UniRule"/>
</dbReference>